<dbReference type="InterPro" id="IPR042178">
    <property type="entry name" value="Serpin_sf_1"/>
</dbReference>
<keyword evidence="6" id="KW-1185">Reference proteome</keyword>
<dbReference type="OrthoDB" id="671595at2759"/>
<dbReference type="InterPro" id="IPR023795">
    <property type="entry name" value="Serpin_CS"/>
</dbReference>
<dbReference type="Proteomes" id="UP000410492">
    <property type="component" value="Unassembled WGS sequence"/>
</dbReference>
<organism evidence="5 6">
    <name type="scientific">Callosobruchus maculatus</name>
    <name type="common">Southern cowpea weevil</name>
    <name type="synonym">Pulse bruchid</name>
    <dbReference type="NCBI Taxonomy" id="64391"/>
    <lineage>
        <taxon>Eukaryota</taxon>
        <taxon>Metazoa</taxon>
        <taxon>Ecdysozoa</taxon>
        <taxon>Arthropoda</taxon>
        <taxon>Hexapoda</taxon>
        <taxon>Insecta</taxon>
        <taxon>Pterygota</taxon>
        <taxon>Neoptera</taxon>
        <taxon>Endopterygota</taxon>
        <taxon>Coleoptera</taxon>
        <taxon>Polyphaga</taxon>
        <taxon>Cucujiformia</taxon>
        <taxon>Chrysomeloidea</taxon>
        <taxon>Chrysomelidae</taxon>
        <taxon>Bruchinae</taxon>
        <taxon>Bruchini</taxon>
        <taxon>Callosobruchus</taxon>
    </lineage>
</organism>
<comment type="similarity">
    <text evidence="3">Belongs to the serpin family.</text>
</comment>
<dbReference type="InterPro" id="IPR023796">
    <property type="entry name" value="Serpin_dom"/>
</dbReference>
<keyword evidence="1" id="KW-0646">Protease inhibitor</keyword>
<dbReference type="Pfam" id="PF00079">
    <property type="entry name" value="Serpin"/>
    <property type="match status" value="1"/>
</dbReference>
<name>A0A653DJ64_CALMS</name>
<evidence type="ECO:0000313" key="5">
    <source>
        <dbReference type="EMBL" id="VEN59398.1"/>
    </source>
</evidence>
<dbReference type="InterPro" id="IPR036186">
    <property type="entry name" value="Serpin_sf"/>
</dbReference>
<evidence type="ECO:0000256" key="2">
    <source>
        <dbReference type="ARBA" id="ARBA00022900"/>
    </source>
</evidence>
<dbReference type="PROSITE" id="PS00284">
    <property type="entry name" value="SERPIN"/>
    <property type="match status" value="1"/>
</dbReference>
<feature type="domain" description="Serpin" evidence="4">
    <location>
        <begin position="1"/>
        <end position="267"/>
    </location>
</feature>
<proteinExistence type="inferred from homology"/>
<evidence type="ECO:0000313" key="6">
    <source>
        <dbReference type="Proteomes" id="UP000410492"/>
    </source>
</evidence>
<dbReference type="SMART" id="SM00093">
    <property type="entry name" value="SERPIN"/>
    <property type="match status" value="1"/>
</dbReference>
<accession>A0A653DJ64</accession>
<sequence>MTFPKNWKGKFQARPGNARLSINNWVETTTHQMIKDLLPAGTVDTNTDLVLVNAAYFKGMWESRFNPDLTQKEIFYVSPSKQITVDMMHMEGTFKHDVSETLGAHILELPYKGDNISMFIMLPPFSNTESSIDTTLKNLNLDTFKSVVENDNLISKKVQVALPKFSLETTIELTPVLEFMGVGDLFQKTSDFSYLSQQHVSVDKSLHKAKIEVNEEGTEAAAATVLFTFRSSRPSEPAQFICNHPFIYLIYDKVQSAVLFAGVFRKPN</sequence>
<dbReference type="PANTHER" id="PTHR11461:SF278">
    <property type="entry name" value="SERINE PROTEASE INHIBITOR 88EA"/>
    <property type="match status" value="1"/>
</dbReference>
<dbReference type="PANTHER" id="PTHR11461">
    <property type="entry name" value="SERINE PROTEASE INHIBITOR, SERPIN"/>
    <property type="match status" value="1"/>
</dbReference>
<dbReference type="AlphaFoldDB" id="A0A653DJ64"/>
<dbReference type="Gene3D" id="2.30.39.10">
    <property type="entry name" value="Alpha-1-antitrypsin, domain 1"/>
    <property type="match status" value="2"/>
</dbReference>
<dbReference type="GO" id="GO:0005615">
    <property type="term" value="C:extracellular space"/>
    <property type="evidence" value="ECO:0007669"/>
    <property type="project" value="InterPro"/>
</dbReference>
<evidence type="ECO:0000256" key="1">
    <source>
        <dbReference type="ARBA" id="ARBA00022690"/>
    </source>
</evidence>
<protein>
    <recommendedName>
        <fullName evidence="4">Serpin domain-containing protein</fullName>
    </recommendedName>
</protein>
<dbReference type="SUPFAM" id="SSF56574">
    <property type="entry name" value="Serpins"/>
    <property type="match status" value="1"/>
</dbReference>
<dbReference type="InterPro" id="IPR000215">
    <property type="entry name" value="Serpin_fam"/>
</dbReference>
<evidence type="ECO:0000259" key="4">
    <source>
        <dbReference type="SMART" id="SM00093"/>
    </source>
</evidence>
<dbReference type="GO" id="GO:0004867">
    <property type="term" value="F:serine-type endopeptidase inhibitor activity"/>
    <property type="evidence" value="ECO:0007669"/>
    <property type="project" value="UniProtKB-KW"/>
</dbReference>
<dbReference type="InterPro" id="IPR042185">
    <property type="entry name" value="Serpin_sf_2"/>
</dbReference>
<gene>
    <name evidence="5" type="ORF">CALMAC_LOCUS17418</name>
</gene>
<evidence type="ECO:0000256" key="3">
    <source>
        <dbReference type="RuleBase" id="RU000411"/>
    </source>
</evidence>
<dbReference type="Gene3D" id="3.30.497.10">
    <property type="entry name" value="Antithrombin, subunit I, domain 2"/>
    <property type="match status" value="1"/>
</dbReference>
<reference evidence="5 6" key="1">
    <citation type="submission" date="2019-01" db="EMBL/GenBank/DDBJ databases">
        <authorList>
            <person name="Sayadi A."/>
        </authorList>
    </citation>
    <scope>NUCLEOTIDE SEQUENCE [LARGE SCALE GENOMIC DNA]</scope>
</reference>
<dbReference type="EMBL" id="CAACVG010012005">
    <property type="protein sequence ID" value="VEN59398.1"/>
    <property type="molecule type" value="Genomic_DNA"/>
</dbReference>
<keyword evidence="2" id="KW-0722">Serine protease inhibitor</keyword>